<protein>
    <submittedName>
        <fullName evidence="1">Uncharacterized protein</fullName>
    </submittedName>
</protein>
<feature type="non-terminal residue" evidence="1">
    <location>
        <position position="1"/>
    </location>
</feature>
<name>A0A146M5K4_LYGHE</name>
<dbReference type="EMBL" id="GDHC01003581">
    <property type="protein sequence ID" value="JAQ15048.1"/>
    <property type="molecule type" value="Transcribed_RNA"/>
</dbReference>
<accession>A0A146M5K4</accession>
<evidence type="ECO:0000313" key="1">
    <source>
        <dbReference type="EMBL" id="JAQ15048.1"/>
    </source>
</evidence>
<gene>
    <name evidence="1" type="ORF">g.61083</name>
</gene>
<dbReference type="AlphaFoldDB" id="A0A146M5K4"/>
<organism evidence="1">
    <name type="scientific">Lygus hesperus</name>
    <name type="common">Western plant bug</name>
    <dbReference type="NCBI Taxonomy" id="30085"/>
    <lineage>
        <taxon>Eukaryota</taxon>
        <taxon>Metazoa</taxon>
        <taxon>Ecdysozoa</taxon>
        <taxon>Arthropoda</taxon>
        <taxon>Hexapoda</taxon>
        <taxon>Insecta</taxon>
        <taxon>Pterygota</taxon>
        <taxon>Neoptera</taxon>
        <taxon>Paraneoptera</taxon>
        <taxon>Hemiptera</taxon>
        <taxon>Heteroptera</taxon>
        <taxon>Panheteroptera</taxon>
        <taxon>Cimicomorpha</taxon>
        <taxon>Miridae</taxon>
        <taxon>Mirini</taxon>
        <taxon>Lygus</taxon>
    </lineage>
</organism>
<reference evidence="1" key="1">
    <citation type="journal article" date="2016" name="Gigascience">
        <title>De novo construction of an expanded transcriptome assembly for the western tarnished plant bug, Lygus hesperus.</title>
        <authorList>
            <person name="Tassone E.E."/>
            <person name="Geib S.M."/>
            <person name="Hall B."/>
            <person name="Fabrick J.A."/>
            <person name="Brent C.S."/>
            <person name="Hull J.J."/>
        </authorList>
    </citation>
    <scope>NUCLEOTIDE SEQUENCE</scope>
</reference>
<sequence length="233" mass="26062">PLSADNFDLSKSQFQDALSMRYGWEPSNLPVFCDGCGEPMNVNHALNCKKGGLIKRGHDNVRDECALLANLAWGGVTTEPVLRENEEGMPALVANIKVHGVWDSERPAFFDTRIINADAVSYLSQEWSAISQNAAQAKHTKYNRAAEDLRGSFTPLICSCDGALHREYNRFLQRMAAVLADKWYRPSSQITSWVREKIQFSVIRAVNLQLRGTRKQIRSLGLEDGAAALHSRE</sequence>
<proteinExistence type="predicted"/>